<feature type="compositionally biased region" description="Acidic residues" evidence="2">
    <location>
        <begin position="75"/>
        <end position="86"/>
    </location>
</feature>
<protein>
    <submittedName>
        <fullName evidence="3">Uncharacterized protein</fullName>
    </submittedName>
</protein>
<evidence type="ECO:0000256" key="2">
    <source>
        <dbReference type="SAM" id="MobiDB-lite"/>
    </source>
</evidence>
<dbReference type="FunCoup" id="A0A507BG93">
    <property type="interactions" value="708"/>
</dbReference>
<feature type="compositionally biased region" description="Acidic residues" evidence="2">
    <location>
        <begin position="110"/>
        <end position="121"/>
    </location>
</feature>
<comment type="caution">
    <text evidence="3">The sequence shown here is derived from an EMBL/GenBank/DDBJ whole genome shotgun (WGS) entry which is preliminary data.</text>
</comment>
<dbReference type="RefSeq" id="XP_030997281.1">
    <property type="nucleotide sequence ID" value="XM_031138660.1"/>
</dbReference>
<sequence>MPALDHPPSLAANDAEADAEVPFPPVTREQILNCSYDSWFPKYRTSCIKSRIIPLSPEFVEYIREDRIILADDDEQTAGGDDDDDWQPSVPSSSSTSHHHQTAPDHPDSASDDEDEEEGDEAPATSQPPNRRFPELHQRIKDEIKALGGAVAPKLNWSSPKDATWISSHQNSIKCASPNDVYLLLKSSSFVSHDLEHAFDGCAPTTTTTASSAAASGTGPLGYDPVLVLRSFFHPHPALEFRCFVKHRSLVAVTQRDLNHYPFLDALRPAVVARVRELFDGRLRFTFPDPSFAFDVYIPGANGDDDTGGSFRLSRARLIDINPWAPRTDTLLFGWPELLDVRVPRPILGGLGSSGTAHLGAAPPSSAEDDEMTTTDDDDDDDEADEYVPELRLVEKDDPAAYNFNSSQYSAHKLPKDVVDASLAGEGGLREFVQQWQEVVGGGREPPAAE</sequence>
<keyword evidence="4" id="KW-1185">Reference proteome</keyword>
<feature type="compositionally biased region" description="Acidic residues" evidence="2">
    <location>
        <begin position="367"/>
        <end position="388"/>
    </location>
</feature>
<comment type="similarity">
    <text evidence="1">Belongs to the CDC123 family.</text>
</comment>
<dbReference type="GeneID" id="41971715"/>
<dbReference type="STRING" id="1093900.A0A507BG93"/>
<proteinExistence type="inferred from homology"/>
<dbReference type="OrthoDB" id="360540at2759"/>
<dbReference type="PANTHER" id="PTHR15323:SF6">
    <property type="entry name" value="CELL DIVISION CYCLE PROTEIN 123 HOMOLOG"/>
    <property type="match status" value="1"/>
</dbReference>
<reference evidence="3 4" key="1">
    <citation type="submission" date="2019-06" db="EMBL/GenBank/DDBJ databases">
        <title>Draft genome sequence of the filamentous fungus Phialemoniopsis curvata isolated from diesel fuel.</title>
        <authorList>
            <person name="Varaljay V.A."/>
            <person name="Lyon W.J."/>
            <person name="Crouch A.L."/>
            <person name="Drake C.E."/>
            <person name="Hollomon J.M."/>
            <person name="Nadeau L.J."/>
            <person name="Nunn H.S."/>
            <person name="Stevenson B.S."/>
            <person name="Bojanowski C.L."/>
            <person name="Crookes-Goodson W.J."/>
        </authorList>
    </citation>
    <scope>NUCLEOTIDE SEQUENCE [LARGE SCALE GENOMIC DNA]</scope>
    <source>
        <strain evidence="3 4">D216</strain>
    </source>
</reference>
<dbReference type="GO" id="GO:0005737">
    <property type="term" value="C:cytoplasm"/>
    <property type="evidence" value="ECO:0007669"/>
    <property type="project" value="TreeGrafter"/>
</dbReference>
<dbReference type="InParanoid" id="A0A507BG93"/>
<dbReference type="Proteomes" id="UP000319257">
    <property type="component" value="Unassembled WGS sequence"/>
</dbReference>
<name>A0A507BG93_9PEZI</name>
<evidence type="ECO:0000256" key="1">
    <source>
        <dbReference type="ARBA" id="ARBA00011047"/>
    </source>
</evidence>
<evidence type="ECO:0000313" key="4">
    <source>
        <dbReference type="Proteomes" id="UP000319257"/>
    </source>
</evidence>
<dbReference type="Pfam" id="PF07065">
    <property type="entry name" value="D123"/>
    <property type="match status" value="1"/>
</dbReference>
<feature type="region of interest" description="Disordered" evidence="2">
    <location>
        <begin position="352"/>
        <end position="389"/>
    </location>
</feature>
<feature type="compositionally biased region" description="Low complexity" evidence="2">
    <location>
        <begin position="87"/>
        <end position="96"/>
    </location>
</feature>
<gene>
    <name evidence="3" type="ORF">E0L32_004268</name>
</gene>
<evidence type="ECO:0000313" key="3">
    <source>
        <dbReference type="EMBL" id="TPX15570.1"/>
    </source>
</evidence>
<accession>A0A507BG93</accession>
<dbReference type="PANTHER" id="PTHR15323">
    <property type="entry name" value="D123 PROTEIN"/>
    <property type="match status" value="1"/>
</dbReference>
<organism evidence="3 4">
    <name type="scientific">Thyridium curvatum</name>
    <dbReference type="NCBI Taxonomy" id="1093900"/>
    <lineage>
        <taxon>Eukaryota</taxon>
        <taxon>Fungi</taxon>
        <taxon>Dikarya</taxon>
        <taxon>Ascomycota</taxon>
        <taxon>Pezizomycotina</taxon>
        <taxon>Sordariomycetes</taxon>
        <taxon>Sordariomycetidae</taxon>
        <taxon>Thyridiales</taxon>
        <taxon>Thyridiaceae</taxon>
        <taxon>Thyridium</taxon>
    </lineage>
</organism>
<feature type="region of interest" description="Disordered" evidence="2">
    <location>
        <begin position="75"/>
        <end position="133"/>
    </location>
</feature>
<dbReference type="AlphaFoldDB" id="A0A507BG93"/>
<dbReference type="InterPro" id="IPR009772">
    <property type="entry name" value="CDC123"/>
</dbReference>
<dbReference type="EMBL" id="SKBQ01000020">
    <property type="protein sequence ID" value="TPX15570.1"/>
    <property type="molecule type" value="Genomic_DNA"/>
</dbReference>